<dbReference type="Pfam" id="PF00884">
    <property type="entry name" value="Sulfatase"/>
    <property type="match status" value="1"/>
</dbReference>
<dbReference type="SUPFAM" id="SSF53649">
    <property type="entry name" value="Alkaline phosphatase-like"/>
    <property type="match status" value="1"/>
</dbReference>
<keyword evidence="7" id="KW-1185">Reference proteome</keyword>
<dbReference type="PANTHER" id="PTHR42693">
    <property type="entry name" value="ARYLSULFATASE FAMILY MEMBER"/>
    <property type="match status" value="1"/>
</dbReference>
<dbReference type="InterPro" id="IPR024607">
    <property type="entry name" value="Sulfatase_CS"/>
</dbReference>
<dbReference type="InterPro" id="IPR017850">
    <property type="entry name" value="Alkaline_phosphatase_core_sf"/>
</dbReference>
<evidence type="ECO:0000256" key="2">
    <source>
        <dbReference type="ARBA" id="ARBA00022723"/>
    </source>
</evidence>
<evidence type="ECO:0000256" key="3">
    <source>
        <dbReference type="ARBA" id="ARBA00022801"/>
    </source>
</evidence>
<evidence type="ECO:0000313" key="7">
    <source>
        <dbReference type="Proteomes" id="UP000305202"/>
    </source>
</evidence>
<keyword evidence="3" id="KW-0378">Hydrolase</keyword>
<keyword evidence="2" id="KW-0479">Metal-binding</keyword>
<proteinExistence type="inferred from homology"/>
<dbReference type="EMBL" id="SZPQ01000055">
    <property type="protein sequence ID" value="TKI02989.1"/>
    <property type="molecule type" value="Genomic_DNA"/>
</dbReference>
<reference evidence="6 7" key="1">
    <citation type="submission" date="2019-04" db="EMBL/GenBank/DDBJ databases">
        <authorList>
            <person name="Li M."/>
            <person name="Gao C."/>
        </authorList>
    </citation>
    <scope>NUCLEOTIDE SEQUENCE [LARGE SCALE GENOMIC DNA]</scope>
    <source>
        <strain evidence="6 7">BGMRC 2031</strain>
    </source>
</reference>
<comment type="caution">
    <text evidence="6">The sequence shown here is derived from an EMBL/GenBank/DDBJ whole genome shotgun (WGS) entry which is preliminary data.</text>
</comment>
<name>A0ABY2SER4_9HYPH</name>
<evidence type="ECO:0000256" key="1">
    <source>
        <dbReference type="ARBA" id="ARBA00008779"/>
    </source>
</evidence>
<evidence type="ECO:0000259" key="5">
    <source>
        <dbReference type="Pfam" id="PF00884"/>
    </source>
</evidence>
<sequence>MMQPNIIFIMTDTQATNMVGCYTGLPLNTGHIDELAARGVQFTSAYTTAPLCTPARAGLFTGLYSNQSGPWTNNLAPGKNMRTLGSYFKDHGWQTAYIGKWHLDGHDYFGTGICPPEWDAEFWYDGANYLHDLTPEQISLWRNGLNSLQDLTDNHIDDAFTWAYRISQRAIKFIDVQRLSRKKPFLLVLSYDEPHHPFTCPPRYLERYADFHYPLGDKATDDLHRKPAHQRLWAEAMPSPVTDGATYHHPLYFACNDFVDDQIGRVINHLTPQERENTWIIYTSDHGEMMGAHRLISKGAAGYDDICRIPFIINGPGIAARQIDTPVSHIDLLPTLLSIAGIPVPPALHGESLLPILTKRPAASSRAVMVEFNRYEIEHDSFGGFIPMRAWISNALKLVINLFDEDELYDRRRDPQEMENLINDPGYAARRDAMHDALLANMARIRDPFRSYRWAMRPWRPDRRAQWMGAFRPKPDDLVSPVVRDYDTGLPTQGVKIEEKRQKF</sequence>
<keyword evidence="4" id="KW-0106">Calcium</keyword>
<dbReference type="PANTHER" id="PTHR42693:SF27">
    <property type="entry name" value="ARYLSULFATASE B [PRECURSOR]"/>
    <property type="match status" value="1"/>
</dbReference>
<feature type="domain" description="Sulfatase N-terminal" evidence="5">
    <location>
        <begin position="4"/>
        <end position="342"/>
    </location>
</feature>
<protein>
    <submittedName>
        <fullName evidence="6">DUF4976 domain-containing protein</fullName>
    </submittedName>
</protein>
<dbReference type="Proteomes" id="UP000305202">
    <property type="component" value="Unassembled WGS sequence"/>
</dbReference>
<evidence type="ECO:0000313" key="6">
    <source>
        <dbReference type="EMBL" id="TKI02989.1"/>
    </source>
</evidence>
<dbReference type="InterPro" id="IPR050738">
    <property type="entry name" value="Sulfatase"/>
</dbReference>
<dbReference type="InterPro" id="IPR000917">
    <property type="entry name" value="Sulfatase_N"/>
</dbReference>
<organism evidence="6 7">
    <name type="scientific">Martelella alba</name>
    <dbReference type="NCBI Taxonomy" id="2590451"/>
    <lineage>
        <taxon>Bacteria</taxon>
        <taxon>Pseudomonadati</taxon>
        <taxon>Pseudomonadota</taxon>
        <taxon>Alphaproteobacteria</taxon>
        <taxon>Hyphomicrobiales</taxon>
        <taxon>Aurantimonadaceae</taxon>
        <taxon>Martelella</taxon>
    </lineage>
</organism>
<accession>A0ABY2SER4</accession>
<dbReference type="PROSITE" id="PS00523">
    <property type="entry name" value="SULFATASE_1"/>
    <property type="match status" value="1"/>
</dbReference>
<evidence type="ECO:0000256" key="4">
    <source>
        <dbReference type="ARBA" id="ARBA00022837"/>
    </source>
</evidence>
<dbReference type="Gene3D" id="3.40.720.10">
    <property type="entry name" value="Alkaline Phosphatase, subunit A"/>
    <property type="match status" value="1"/>
</dbReference>
<gene>
    <name evidence="6" type="ORF">FCN80_23225</name>
</gene>
<comment type="similarity">
    <text evidence="1">Belongs to the sulfatase family.</text>
</comment>